<name>A0AAU7RWK9_9HYPH</name>
<gene>
    <name evidence="3" type="ORF">ABM479_08865</name>
</gene>
<dbReference type="Pfam" id="PF01497">
    <property type="entry name" value="Peripla_BP_2"/>
    <property type="match status" value="1"/>
</dbReference>
<feature type="domain" description="Fe/B12 periplasmic-binding" evidence="2">
    <location>
        <begin position="44"/>
        <end position="318"/>
    </location>
</feature>
<evidence type="ECO:0000259" key="2">
    <source>
        <dbReference type="PROSITE" id="PS50983"/>
    </source>
</evidence>
<accession>A0AAU7RWK9</accession>
<evidence type="ECO:0000313" key="3">
    <source>
        <dbReference type="EMBL" id="XBT94548.1"/>
    </source>
</evidence>
<feature type="signal peptide" evidence="1">
    <location>
        <begin position="1"/>
        <end position="24"/>
    </location>
</feature>
<dbReference type="Gene3D" id="3.40.50.1980">
    <property type="entry name" value="Nitrogenase molybdenum iron protein domain"/>
    <property type="match status" value="2"/>
</dbReference>
<protein>
    <submittedName>
        <fullName evidence="3">ABC transporter substrate-binding protein</fullName>
    </submittedName>
</protein>
<dbReference type="PROSITE" id="PS50983">
    <property type="entry name" value="FE_B12_PBP"/>
    <property type="match status" value="1"/>
</dbReference>
<dbReference type="InterPro" id="IPR002491">
    <property type="entry name" value="ABC_transptr_periplasmic_BD"/>
</dbReference>
<dbReference type="AlphaFoldDB" id="A0AAU7RWK9"/>
<proteinExistence type="predicted"/>
<dbReference type="SUPFAM" id="SSF53807">
    <property type="entry name" value="Helical backbone' metal receptor"/>
    <property type="match status" value="1"/>
</dbReference>
<evidence type="ECO:0000256" key="1">
    <source>
        <dbReference type="SAM" id="SignalP"/>
    </source>
</evidence>
<dbReference type="CDD" id="cd01148">
    <property type="entry name" value="TroA_a"/>
    <property type="match status" value="1"/>
</dbReference>
<keyword evidence="1" id="KW-0732">Signal</keyword>
<reference evidence="3" key="1">
    <citation type="submission" date="2024-06" db="EMBL/GenBank/DDBJ databases">
        <authorList>
            <person name="Li T."/>
            <person name="Gao R."/>
        </authorList>
    </citation>
    <scope>NUCLEOTIDE SEQUENCE</scope>
    <source>
        <strain evidence="3">ZPR3</strain>
    </source>
</reference>
<feature type="chain" id="PRO_5043795480" evidence="1">
    <location>
        <begin position="25"/>
        <end position="319"/>
    </location>
</feature>
<organism evidence="3">
    <name type="scientific">Rhizobium sp. ZPR3</name>
    <dbReference type="NCBI Taxonomy" id="3158967"/>
    <lineage>
        <taxon>Bacteria</taxon>
        <taxon>Pseudomonadati</taxon>
        <taxon>Pseudomonadota</taxon>
        <taxon>Alphaproteobacteria</taxon>
        <taxon>Hyphomicrobiales</taxon>
        <taxon>Rhizobiaceae</taxon>
        <taxon>Rhizobium/Agrobacterium group</taxon>
        <taxon>Rhizobium</taxon>
    </lineage>
</organism>
<dbReference type="PANTHER" id="PTHR30535">
    <property type="entry name" value="VITAMIN B12-BINDING PROTEIN"/>
    <property type="match status" value="1"/>
</dbReference>
<dbReference type="PANTHER" id="PTHR30535:SF7">
    <property type="entry name" value="IRON(III) DICITRATE-BINDING PROTEIN"/>
    <property type="match status" value="1"/>
</dbReference>
<dbReference type="EMBL" id="CP157960">
    <property type="protein sequence ID" value="XBT94548.1"/>
    <property type="molecule type" value="Genomic_DNA"/>
</dbReference>
<dbReference type="RefSeq" id="WP_349958576.1">
    <property type="nucleotide sequence ID" value="NZ_CP157960.1"/>
</dbReference>
<dbReference type="InterPro" id="IPR050902">
    <property type="entry name" value="ABC_Transporter_SBP"/>
</dbReference>
<sequence length="319" mass="35147">MFPRMYLSATALLVGVLFAGATLAEPVTVRSCNRDVTFDKAPERAVSNDVNLTEMMLALKLQDRMVGYTGISGWKTLDEKLRDGVKELPELSPKYPSKEVLLGANADFFFAGWNYGMKVGGEVTPETLAPFGIKVYELTESCIFVMQKNKPTMDDMFVDLLNLGRIFRVEDRAEALVAGYHKQLGEIQAKIGHVDKPISVFVYDSGEEKPFTSGRYGIPTALIEAAGGVNVMDDVEKSWTEVSWEPVIEKNPEVIVIVDYGQVTAAQKIAFLKGNPAFRNIEAVKNDRFVVLPYVEATPGPRNIEAVATLAKAFHPGAM</sequence>